<dbReference type="GO" id="GO:0006508">
    <property type="term" value="P:proteolysis"/>
    <property type="evidence" value="ECO:0007669"/>
    <property type="project" value="UniProtKB-KW"/>
</dbReference>
<organism evidence="9">
    <name type="scientific">Brassica oleracea</name>
    <name type="common">Wild cabbage</name>
    <dbReference type="NCBI Taxonomy" id="3712"/>
    <lineage>
        <taxon>Eukaryota</taxon>
        <taxon>Viridiplantae</taxon>
        <taxon>Streptophyta</taxon>
        <taxon>Embryophyta</taxon>
        <taxon>Tracheophyta</taxon>
        <taxon>Spermatophyta</taxon>
        <taxon>Magnoliopsida</taxon>
        <taxon>eudicotyledons</taxon>
        <taxon>Gunneridae</taxon>
        <taxon>Pentapetalae</taxon>
        <taxon>rosids</taxon>
        <taxon>malvids</taxon>
        <taxon>Brassicales</taxon>
        <taxon>Brassicaceae</taxon>
        <taxon>Brassiceae</taxon>
        <taxon>Brassica</taxon>
    </lineage>
</organism>
<feature type="active site" evidence="6">
    <location>
        <position position="18"/>
    </location>
</feature>
<proteinExistence type="predicted"/>
<accession>A0A3P6C384</accession>
<protein>
    <recommendedName>
        <fullName evidence="2">ubiquitinyl hydrolase 1</fullName>
        <ecNumber evidence="2">3.4.19.12</ecNumber>
    </recommendedName>
</protein>
<gene>
    <name evidence="9" type="ORF">BOLC4T23643H</name>
</gene>
<evidence type="ECO:0000256" key="6">
    <source>
        <dbReference type="PROSITE-ProRule" id="PRU00331"/>
    </source>
</evidence>
<dbReference type="SMART" id="SM01246">
    <property type="entry name" value="Josephin"/>
    <property type="match status" value="1"/>
</dbReference>
<dbReference type="GO" id="GO:0016579">
    <property type="term" value="P:protein deubiquitination"/>
    <property type="evidence" value="ECO:0007669"/>
    <property type="project" value="InterPro"/>
</dbReference>
<name>A0A3P6C384_BRAOL</name>
<keyword evidence="4" id="KW-0833">Ubl conjugation pathway</keyword>
<dbReference type="EC" id="3.4.19.12" evidence="2"/>
<dbReference type="PROSITE" id="PS50957">
    <property type="entry name" value="JOSEPHIN"/>
    <property type="match status" value="1"/>
</dbReference>
<evidence type="ECO:0000256" key="3">
    <source>
        <dbReference type="ARBA" id="ARBA00022670"/>
    </source>
</evidence>
<dbReference type="PANTHER" id="PTHR13291:SF0">
    <property type="entry name" value="JOSEPHIN-LIKE PROTEIN"/>
    <property type="match status" value="1"/>
</dbReference>
<keyword evidence="5 6" id="KW-0378">Hydrolase</keyword>
<reference evidence="9" key="1">
    <citation type="submission" date="2018-11" db="EMBL/GenBank/DDBJ databases">
        <authorList>
            <consortium name="Genoscope - CEA"/>
            <person name="William W."/>
        </authorList>
    </citation>
    <scope>NUCLEOTIDE SEQUENCE</scope>
</reference>
<dbReference type="GO" id="GO:0004843">
    <property type="term" value="F:cysteine-type deubiquitinase activity"/>
    <property type="evidence" value="ECO:0007669"/>
    <property type="project" value="UniProtKB-EC"/>
</dbReference>
<evidence type="ECO:0000256" key="2">
    <source>
        <dbReference type="ARBA" id="ARBA00012759"/>
    </source>
</evidence>
<feature type="region of interest" description="Disordered" evidence="7">
    <location>
        <begin position="249"/>
        <end position="273"/>
    </location>
</feature>
<evidence type="ECO:0000256" key="7">
    <source>
        <dbReference type="SAM" id="MobiDB-lite"/>
    </source>
</evidence>
<evidence type="ECO:0000313" key="9">
    <source>
        <dbReference type="EMBL" id="VDD07704.1"/>
    </source>
</evidence>
<feature type="domain" description="Josephin" evidence="8">
    <location>
        <begin position="5"/>
        <end position="192"/>
    </location>
</feature>
<dbReference type="AlphaFoldDB" id="A0A3P6C384"/>
<sequence length="367" mass="41086">MEGSESQIYHERQRLQFCLLHSLNNLFQDKDAFTRESLNSIAEKLVADDPNKETWTTPLSFLLKPHHNTLTGNYDVNVMIAALEGKGKSVAWHDKRHGASSIDLDADALMGVVLNVPVKRYGGLWRSRHWVVMRKINAVWYNLDSDLVVPQRFKDEDEVRRFLDQNLSLGSEVLLLSLGNVMYDDQKSSSCSNIVSLIFSWNLSLLYNLIDIIPFIYKIVPQSSQLCPRKLLSLSCNMSATETKQCSANTKPVTSGKQSTAKRPYGKNPGRTTSCGLTLPRKTEVTAARLIKHLSCKFVKGLRLVVMRKNKKKRPPPLKSSSTGRSQPSVISVANDTCRSEAIEDCIQFINSSTSFTRSSSASGRTS</sequence>
<feature type="active site" evidence="6">
    <location>
        <position position="129"/>
    </location>
</feature>
<evidence type="ECO:0000256" key="4">
    <source>
        <dbReference type="ARBA" id="ARBA00022786"/>
    </source>
</evidence>
<dbReference type="Pfam" id="PF02099">
    <property type="entry name" value="Josephin"/>
    <property type="match status" value="1"/>
</dbReference>
<feature type="region of interest" description="Disordered" evidence="7">
    <location>
        <begin position="309"/>
        <end position="330"/>
    </location>
</feature>
<feature type="active site" evidence="6">
    <location>
        <position position="144"/>
    </location>
</feature>
<dbReference type="EMBL" id="LR031873">
    <property type="protein sequence ID" value="VDD07704.1"/>
    <property type="molecule type" value="Genomic_DNA"/>
</dbReference>
<dbReference type="InterPro" id="IPR006155">
    <property type="entry name" value="Josephin"/>
</dbReference>
<comment type="catalytic activity">
    <reaction evidence="1">
        <text>Thiol-dependent hydrolysis of ester, thioester, amide, peptide and isopeptide bonds formed by the C-terminal Gly of ubiquitin (a 76-residue protein attached to proteins as an intracellular targeting signal).</text>
        <dbReference type="EC" id="3.4.19.12"/>
    </reaction>
</comment>
<dbReference type="InterPro" id="IPR040053">
    <property type="entry name" value="JOSD1/2"/>
</dbReference>
<dbReference type="PANTHER" id="PTHR13291">
    <property type="entry name" value="JOSEPHIN 1, 2"/>
    <property type="match status" value="1"/>
</dbReference>
<evidence type="ECO:0000259" key="8">
    <source>
        <dbReference type="PROSITE" id="PS50957"/>
    </source>
</evidence>
<keyword evidence="3" id="KW-0645">Protease</keyword>
<evidence type="ECO:0000256" key="1">
    <source>
        <dbReference type="ARBA" id="ARBA00000707"/>
    </source>
</evidence>
<evidence type="ECO:0000256" key="5">
    <source>
        <dbReference type="ARBA" id="ARBA00022801"/>
    </source>
</evidence>
<dbReference type="Gene3D" id="3.90.70.40">
    <property type="match status" value="1"/>
</dbReference>
<feature type="compositionally biased region" description="Polar residues" evidence="7">
    <location>
        <begin position="249"/>
        <end position="261"/>
    </location>
</feature>